<dbReference type="Gene3D" id="3.40.980.10">
    <property type="entry name" value="MoaB/Mog-like domain"/>
    <property type="match status" value="1"/>
</dbReference>
<accession>A0A482W492</accession>
<comment type="pathway">
    <text evidence="1">Cofactor biosynthesis; FAD biosynthesis; FAD from FMN: step 1/1.</text>
</comment>
<dbReference type="InterPro" id="IPR002500">
    <property type="entry name" value="PAPS_reduct_dom"/>
</dbReference>
<evidence type="ECO:0000256" key="7">
    <source>
        <dbReference type="ARBA" id="ARBA00022695"/>
    </source>
</evidence>
<evidence type="ECO:0000256" key="12">
    <source>
        <dbReference type="ARBA" id="ARBA00031871"/>
    </source>
</evidence>
<evidence type="ECO:0000256" key="6">
    <source>
        <dbReference type="ARBA" id="ARBA00022679"/>
    </source>
</evidence>
<keyword evidence="17" id="KW-1185">Reference proteome</keyword>
<evidence type="ECO:0000256" key="9">
    <source>
        <dbReference type="ARBA" id="ARBA00022827"/>
    </source>
</evidence>
<evidence type="ECO:0000259" key="14">
    <source>
        <dbReference type="Pfam" id="PF00994"/>
    </source>
</evidence>
<keyword evidence="6" id="KW-0808">Transferase</keyword>
<evidence type="ECO:0000256" key="13">
    <source>
        <dbReference type="ARBA" id="ARBA00049494"/>
    </source>
</evidence>
<evidence type="ECO:0000256" key="11">
    <source>
        <dbReference type="ARBA" id="ARBA00031145"/>
    </source>
</evidence>
<protein>
    <recommendedName>
        <fullName evidence="3">FAD synthase</fullName>
        <ecNumber evidence="3">2.7.7.2</ecNumber>
    </recommendedName>
    <alternativeName>
        <fullName evidence="11">FAD pyrophosphorylase</fullName>
    </alternativeName>
    <alternativeName>
        <fullName evidence="12">FMN adenylyltransferase</fullName>
    </alternativeName>
</protein>
<keyword evidence="4" id="KW-0285">Flavoprotein</keyword>
<dbReference type="GO" id="GO:0003919">
    <property type="term" value="F:FMN adenylyltransferase activity"/>
    <property type="evidence" value="ECO:0007669"/>
    <property type="project" value="UniProtKB-EC"/>
</dbReference>
<dbReference type="PANTHER" id="PTHR23293:SF9">
    <property type="entry name" value="FAD SYNTHASE"/>
    <property type="match status" value="1"/>
</dbReference>
<evidence type="ECO:0000313" key="16">
    <source>
        <dbReference type="EMBL" id="RZC39368.1"/>
    </source>
</evidence>
<evidence type="ECO:0000313" key="17">
    <source>
        <dbReference type="Proteomes" id="UP000292052"/>
    </source>
</evidence>
<dbReference type="AlphaFoldDB" id="A0A482W492"/>
<feature type="domain" description="Phosphoadenosine phosphosulphate reductase" evidence="15">
    <location>
        <begin position="266"/>
        <end position="333"/>
    </location>
</feature>
<gene>
    <name evidence="16" type="ORF">BDFB_001289</name>
</gene>
<dbReference type="GO" id="GO:0005524">
    <property type="term" value="F:ATP binding"/>
    <property type="evidence" value="ECO:0007669"/>
    <property type="project" value="UniProtKB-KW"/>
</dbReference>
<dbReference type="EC" id="2.7.7.2" evidence="3"/>
<keyword evidence="9" id="KW-0274">FAD</keyword>
<feature type="domain" description="MoaB/Mog" evidence="14">
    <location>
        <begin position="7"/>
        <end position="72"/>
    </location>
</feature>
<keyword evidence="7" id="KW-0548">Nucleotidyltransferase</keyword>
<comment type="catalytic activity">
    <reaction evidence="13">
        <text>FMN + ATP + H(+) = FAD + diphosphate</text>
        <dbReference type="Rhea" id="RHEA:17237"/>
        <dbReference type="ChEBI" id="CHEBI:15378"/>
        <dbReference type="ChEBI" id="CHEBI:30616"/>
        <dbReference type="ChEBI" id="CHEBI:33019"/>
        <dbReference type="ChEBI" id="CHEBI:57692"/>
        <dbReference type="ChEBI" id="CHEBI:58210"/>
        <dbReference type="EC" id="2.7.7.2"/>
    </reaction>
</comment>
<dbReference type="Pfam" id="PF01507">
    <property type="entry name" value="PAPS_reduct"/>
    <property type="match status" value="2"/>
</dbReference>
<dbReference type="SUPFAM" id="SSF52402">
    <property type="entry name" value="Adenine nucleotide alpha hydrolases-like"/>
    <property type="match status" value="1"/>
</dbReference>
<evidence type="ECO:0000256" key="2">
    <source>
        <dbReference type="ARBA" id="ARBA00007589"/>
    </source>
</evidence>
<reference evidence="16 17" key="1">
    <citation type="submission" date="2017-03" db="EMBL/GenBank/DDBJ databases">
        <title>Genome of the blue death feigning beetle - Asbolus verrucosus.</title>
        <authorList>
            <person name="Rider S.D."/>
        </authorList>
    </citation>
    <scope>NUCLEOTIDE SEQUENCE [LARGE SCALE GENOMIC DNA]</scope>
    <source>
        <strain evidence="16">Butters</strain>
        <tissue evidence="16">Head and leg muscle</tissue>
    </source>
</reference>
<evidence type="ECO:0000256" key="5">
    <source>
        <dbReference type="ARBA" id="ARBA00022643"/>
    </source>
</evidence>
<keyword evidence="8" id="KW-0547">Nucleotide-binding</keyword>
<dbReference type="InterPro" id="IPR001453">
    <property type="entry name" value="MoaB/Mog_dom"/>
</dbReference>
<dbReference type="STRING" id="1661398.A0A482W492"/>
<dbReference type="InterPro" id="IPR014729">
    <property type="entry name" value="Rossmann-like_a/b/a_fold"/>
</dbReference>
<evidence type="ECO:0000259" key="15">
    <source>
        <dbReference type="Pfam" id="PF01507"/>
    </source>
</evidence>
<dbReference type="Gene3D" id="3.40.50.620">
    <property type="entry name" value="HUPs"/>
    <property type="match status" value="1"/>
</dbReference>
<dbReference type="OrthoDB" id="270728at2759"/>
<dbReference type="Pfam" id="PF00994">
    <property type="entry name" value="MoCF_biosynth"/>
    <property type="match status" value="1"/>
</dbReference>
<evidence type="ECO:0000256" key="10">
    <source>
        <dbReference type="ARBA" id="ARBA00022840"/>
    </source>
</evidence>
<dbReference type="PANTHER" id="PTHR23293">
    <property type="entry name" value="FAD SYNTHETASE-RELATED FMN ADENYLYLTRANSFERASE"/>
    <property type="match status" value="1"/>
</dbReference>
<dbReference type="GO" id="GO:0006747">
    <property type="term" value="P:FAD biosynthetic process"/>
    <property type="evidence" value="ECO:0007669"/>
    <property type="project" value="TreeGrafter"/>
</dbReference>
<evidence type="ECO:0000256" key="4">
    <source>
        <dbReference type="ARBA" id="ARBA00022630"/>
    </source>
</evidence>
<keyword evidence="5" id="KW-0288">FMN</keyword>
<keyword evidence="10" id="KW-0067">ATP-binding</keyword>
<name>A0A482W492_ASBVE</name>
<feature type="domain" description="Phosphoadenosine phosphosulphate reductase" evidence="15">
    <location>
        <begin position="338"/>
        <end position="422"/>
    </location>
</feature>
<proteinExistence type="inferred from homology"/>
<sequence>MSTITAGILITSDGILHNQKSDHISKYLIKELNSLRYNVGKITVVPEQVNVISNELEFMVKNCDLIITVGGMKCSNIYKAIGGIISQELEQSSELVKILEEIREPYDDDDIFIPIQAKILSGYVYPVIHFQRIFILNEKHYKKSFPEILKAHLVQYRQEKSFRKVFRIIKNGNANRDLQEIDKLSNNCVKFEFSKDDKFFIFKISSRELSHMIEFEQKIRNKFNSHKLDVIDDSDVWEIIYASKESHVRNTIENIEKCLKQCGLENIFLSFNGGKDCTVLLHLILVVIKKKYSNFTKPIFCLYVQSDSPFPEQDEFISQCQLYYNLEVVTIKSGIKDALQQTLLKYPHYKACFMGTRRTDPYSSSLQVFQMTDPNWPQIMRVSPLLDWHYSDIWDYLLFYKVPYCKLYDMGYTSLGNTVNTTKNPSLIYHDQFDGKEMYLPAYKLLKETKERNGRDSS</sequence>
<evidence type="ECO:0000256" key="8">
    <source>
        <dbReference type="ARBA" id="ARBA00022741"/>
    </source>
</evidence>
<dbReference type="SUPFAM" id="SSF53218">
    <property type="entry name" value="Molybdenum cofactor biosynthesis proteins"/>
    <property type="match status" value="1"/>
</dbReference>
<organism evidence="16 17">
    <name type="scientific">Asbolus verrucosus</name>
    <name type="common">Desert ironclad beetle</name>
    <dbReference type="NCBI Taxonomy" id="1661398"/>
    <lineage>
        <taxon>Eukaryota</taxon>
        <taxon>Metazoa</taxon>
        <taxon>Ecdysozoa</taxon>
        <taxon>Arthropoda</taxon>
        <taxon>Hexapoda</taxon>
        <taxon>Insecta</taxon>
        <taxon>Pterygota</taxon>
        <taxon>Neoptera</taxon>
        <taxon>Endopterygota</taxon>
        <taxon>Coleoptera</taxon>
        <taxon>Polyphaga</taxon>
        <taxon>Cucujiformia</taxon>
        <taxon>Tenebrionidae</taxon>
        <taxon>Pimeliinae</taxon>
        <taxon>Asbolus</taxon>
    </lineage>
</organism>
<dbReference type="InterPro" id="IPR036425">
    <property type="entry name" value="MoaB/Mog-like_dom_sf"/>
</dbReference>
<dbReference type="CDD" id="cd23948">
    <property type="entry name" value="FAD_synthase"/>
    <property type="match status" value="1"/>
</dbReference>
<dbReference type="EMBL" id="QDEB01035115">
    <property type="protein sequence ID" value="RZC39368.1"/>
    <property type="molecule type" value="Genomic_DNA"/>
</dbReference>
<evidence type="ECO:0000256" key="3">
    <source>
        <dbReference type="ARBA" id="ARBA00012393"/>
    </source>
</evidence>
<evidence type="ECO:0000256" key="1">
    <source>
        <dbReference type="ARBA" id="ARBA00004726"/>
    </source>
</evidence>
<comment type="similarity">
    <text evidence="2">In the N-terminal section; belongs to the MoaB/Mog family.</text>
</comment>
<comment type="caution">
    <text evidence="16">The sequence shown here is derived from an EMBL/GenBank/DDBJ whole genome shotgun (WGS) entry which is preliminary data.</text>
</comment>
<dbReference type="Proteomes" id="UP000292052">
    <property type="component" value="Unassembled WGS sequence"/>
</dbReference>